<accession>A0A948W798</accession>
<dbReference type="PRINTS" id="PR00502">
    <property type="entry name" value="NUDIXFAMILY"/>
</dbReference>
<dbReference type="Gene3D" id="3.90.79.10">
    <property type="entry name" value="Nucleoside Triphosphate Pyrophosphohydrolase"/>
    <property type="match status" value="1"/>
</dbReference>
<keyword evidence="1 2" id="KW-0378">Hydrolase</keyword>
<dbReference type="PROSITE" id="PS00893">
    <property type="entry name" value="NUDIX_BOX"/>
    <property type="match status" value="1"/>
</dbReference>
<evidence type="ECO:0000313" key="5">
    <source>
        <dbReference type="Proteomes" id="UP000777784"/>
    </source>
</evidence>
<organism evidence="4 5">
    <name type="scientific">Eiseniibacteriota bacterium</name>
    <dbReference type="NCBI Taxonomy" id="2212470"/>
    <lineage>
        <taxon>Bacteria</taxon>
        <taxon>Candidatus Eiseniibacteriota</taxon>
    </lineage>
</organism>
<evidence type="ECO:0000259" key="3">
    <source>
        <dbReference type="PROSITE" id="PS51462"/>
    </source>
</evidence>
<dbReference type="AlphaFoldDB" id="A0A948W798"/>
<dbReference type="InterPro" id="IPR000086">
    <property type="entry name" value="NUDIX_hydrolase_dom"/>
</dbReference>
<dbReference type="CDD" id="cd18873">
    <property type="entry name" value="NUDIX_NadM_like"/>
    <property type="match status" value="1"/>
</dbReference>
<protein>
    <submittedName>
        <fullName evidence="4">NUDIX hydrolase</fullName>
    </submittedName>
</protein>
<comment type="caution">
    <text evidence="4">The sequence shown here is derived from an EMBL/GenBank/DDBJ whole genome shotgun (WGS) entry which is preliminary data.</text>
</comment>
<feature type="domain" description="Nudix hydrolase" evidence="3">
    <location>
        <begin position="17"/>
        <end position="141"/>
    </location>
</feature>
<dbReference type="Pfam" id="PF00293">
    <property type="entry name" value="NUDIX"/>
    <property type="match status" value="1"/>
</dbReference>
<evidence type="ECO:0000256" key="2">
    <source>
        <dbReference type="RuleBase" id="RU003476"/>
    </source>
</evidence>
<comment type="similarity">
    <text evidence="2">Belongs to the Nudix hydrolase family.</text>
</comment>
<dbReference type="PANTHER" id="PTHR43736">
    <property type="entry name" value="ADP-RIBOSE PYROPHOSPHATASE"/>
    <property type="match status" value="1"/>
</dbReference>
<dbReference type="InterPro" id="IPR015797">
    <property type="entry name" value="NUDIX_hydrolase-like_dom_sf"/>
</dbReference>
<gene>
    <name evidence="4" type="ORF">KJ970_10815</name>
</gene>
<dbReference type="PROSITE" id="PS51462">
    <property type="entry name" value="NUDIX"/>
    <property type="match status" value="1"/>
</dbReference>
<dbReference type="PANTHER" id="PTHR43736:SF1">
    <property type="entry name" value="DIHYDRONEOPTERIN TRIPHOSPHATE DIPHOSPHATASE"/>
    <property type="match status" value="1"/>
</dbReference>
<dbReference type="Proteomes" id="UP000777784">
    <property type="component" value="Unassembled WGS sequence"/>
</dbReference>
<evidence type="ECO:0000313" key="4">
    <source>
        <dbReference type="EMBL" id="MBU2691406.1"/>
    </source>
</evidence>
<dbReference type="InterPro" id="IPR020084">
    <property type="entry name" value="NUDIX_hydrolase_CS"/>
</dbReference>
<reference evidence="4" key="1">
    <citation type="submission" date="2021-05" db="EMBL/GenBank/DDBJ databases">
        <title>Energy efficiency and biological interactions define the core microbiome of deep oligotrophic groundwater.</title>
        <authorList>
            <person name="Mehrshad M."/>
            <person name="Lopez-Fernandez M."/>
            <person name="Bell E."/>
            <person name="Bernier-Latmani R."/>
            <person name="Bertilsson S."/>
            <person name="Dopson M."/>
        </authorList>
    </citation>
    <scope>NUCLEOTIDE SEQUENCE</scope>
    <source>
        <strain evidence="4">Modern_marine.mb.64</strain>
    </source>
</reference>
<dbReference type="EMBL" id="JAHJDP010000061">
    <property type="protein sequence ID" value="MBU2691406.1"/>
    <property type="molecule type" value="Genomic_DNA"/>
</dbReference>
<dbReference type="SUPFAM" id="SSF55811">
    <property type="entry name" value="Nudix"/>
    <property type="match status" value="1"/>
</dbReference>
<dbReference type="InterPro" id="IPR020476">
    <property type="entry name" value="Nudix_hydrolase"/>
</dbReference>
<dbReference type="GO" id="GO:0016787">
    <property type="term" value="F:hydrolase activity"/>
    <property type="evidence" value="ECO:0007669"/>
    <property type="project" value="UniProtKB-KW"/>
</dbReference>
<proteinExistence type="inferred from homology"/>
<evidence type="ECO:0000256" key="1">
    <source>
        <dbReference type="ARBA" id="ARBA00022801"/>
    </source>
</evidence>
<sequence>MEFHCPSCGFVTCDFPFPLPTVDALIEIGYRKIVLVYRRFEPLGWALPGGFVDVGESLEEACAREALEETGLKITHLRQIHTYSDPARDPRRHVISTIFAARAQGRPQGADDAEKAEIFSLDDLPASLAFDHQQILEDFRDGHFGIRPSPSESF</sequence>
<name>A0A948W798_UNCEI</name>